<evidence type="ECO:0000313" key="1">
    <source>
        <dbReference type="EMBL" id="KAG6675557.1"/>
    </source>
</evidence>
<evidence type="ECO:0000313" key="2">
    <source>
        <dbReference type="Proteomes" id="UP000811246"/>
    </source>
</evidence>
<proteinExistence type="predicted"/>
<dbReference type="Proteomes" id="UP000811246">
    <property type="component" value="Chromosome 15"/>
</dbReference>
<sequence length="71" mass="7791">MVTQLRIPVRTHNMLGWLGSGATDFGSSYQPITAITNGGQAHVHPSSYSSHDTIELSHLCRLTHLLFMGLE</sequence>
<accession>A0A922ADC7</accession>
<protein>
    <submittedName>
        <fullName evidence="1">Uncharacterized protein</fullName>
    </submittedName>
</protein>
<name>A0A922ADC7_CARIL</name>
<dbReference type="AlphaFoldDB" id="A0A922ADC7"/>
<organism evidence="1 2">
    <name type="scientific">Carya illinoinensis</name>
    <name type="common">Pecan</name>
    <dbReference type="NCBI Taxonomy" id="32201"/>
    <lineage>
        <taxon>Eukaryota</taxon>
        <taxon>Viridiplantae</taxon>
        <taxon>Streptophyta</taxon>
        <taxon>Embryophyta</taxon>
        <taxon>Tracheophyta</taxon>
        <taxon>Spermatophyta</taxon>
        <taxon>Magnoliopsida</taxon>
        <taxon>eudicotyledons</taxon>
        <taxon>Gunneridae</taxon>
        <taxon>Pentapetalae</taxon>
        <taxon>rosids</taxon>
        <taxon>fabids</taxon>
        <taxon>Fagales</taxon>
        <taxon>Juglandaceae</taxon>
        <taxon>Carya</taxon>
    </lineage>
</organism>
<comment type="caution">
    <text evidence="1">The sequence shown here is derived from an EMBL/GenBank/DDBJ whole genome shotgun (WGS) entry which is preliminary data.</text>
</comment>
<gene>
    <name evidence="1" type="ORF">I3842_15G109100</name>
</gene>
<reference evidence="1" key="1">
    <citation type="submission" date="2021-01" db="EMBL/GenBank/DDBJ databases">
        <authorList>
            <person name="Lovell J.T."/>
            <person name="Bentley N."/>
            <person name="Bhattarai G."/>
            <person name="Jenkins J.W."/>
            <person name="Sreedasyam A."/>
            <person name="Alarcon Y."/>
            <person name="Bock C."/>
            <person name="Boston L."/>
            <person name="Carlson J."/>
            <person name="Cervantes K."/>
            <person name="Clermont K."/>
            <person name="Krom N."/>
            <person name="Kubenka K."/>
            <person name="Mamidi S."/>
            <person name="Mattison C."/>
            <person name="Monteros M."/>
            <person name="Pisani C."/>
            <person name="Plott C."/>
            <person name="Rajasekar S."/>
            <person name="Rhein H.S."/>
            <person name="Rohla C."/>
            <person name="Song M."/>
            <person name="Hilaire R.S."/>
            <person name="Shu S."/>
            <person name="Wells L."/>
            <person name="Wang X."/>
            <person name="Webber J."/>
            <person name="Heerema R.J."/>
            <person name="Klein P."/>
            <person name="Conner P."/>
            <person name="Grauke L."/>
            <person name="Grimwood J."/>
            <person name="Schmutz J."/>
            <person name="Randall J.J."/>
        </authorList>
    </citation>
    <scope>NUCLEOTIDE SEQUENCE</scope>
    <source>
        <tissue evidence="1">Leaf</tissue>
    </source>
</reference>
<dbReference type="EMBL" id="CM031839">
    <property type="protein sequence ID" value="KAG6675557.1"/>
    <property type="molecule type" value="Genomic_DNA"/>
</dbReference>